<keyword evidence="4" id="KW-1003">Cell membrane</keyword>
<proteinExistence type="inferred from homology"/>
<name>A0A7X0XI42_9LIST</name>
<keyword evidence="6 11" id="KW-1133">Transmembrane helix</keyword>
<comment type="caution">
    <text evidence="13">The sequence shown here is derived from an EMBL/GenBank/DDBJ whole genome shotgun (WGS) entry which is preliminary data.</text>
</comment>
<dbReference type="NCBIfam" id="TIGR03929">
    <property type="entry name" value="T7_esaA_Nterm"/>
    <property type="match status" value="1"/>
</dbReference>
<reference evidence="13 14" key="1">
    <citation type="submission" date="2020-03" db="EMBL/GenBank/DDBJ databases">
        <title>Soil Listeria distribution.</title>
        <authorList>
            <person name="Liao J."/>
            <person name="Wiedmann M."/>
        </authorList>
    </citation>
    <scope>NUCLEOTIDE SEQUENCE [LARGE SCALE GENOMIC DNA]</scope>
    <source>
        <strain evidence="13 14">FSL L7-1387</strain>
    </source>
</reference>
<dbReference type="PANTHER" id="PTHR43077">
    <property type="entry name" value="TRANSPORT PERMEASE YVFS-RELATED"/>
    <property type="match status" value="1"/>
</dbReference>
<evidence type="ECO:0000256" key="6">
    <source>
        <dbReference type="ARBA" id="ARBA00022989"/>
    </source>
</evidence>
<feature type="compositionally biased region" description="Acidic residues" evidence="10">
    <location>
        <begin position="595"/>
        <end position="604"/>
    </location>
</feature>
<evidence type="ECO:0000256" key="8">
    <source>
        <dbReference type="ARBA" id="ARBA00023136"/>
    </source>
</evidence>
<dbReference type="AlphaFoldDB" id="A0A7X0XI42"/>
<evidence type="ECO:0000313" key="13">
    <source>
        <dbReference type="EMBL" id="MBC1561445.1"/>
    </source>
</evidence>
<feature type="signal peptide" evidence="12">
    <location>
        <begin position="1"/>
        <end position="25"/>
    </location>
</feature>
<evidence type="ECO:0000256" key="4">
    <source>
        <dbReference type="ARBA" id="ARBA00022475"/>
    </source>
</evidence>
<dbReference type="InterPro" id="IPR051328">
    <property type="entry name" value="T7SS_ABC-Transporter"/>
</dbReference>
<feature type="transmembrane region" description="Helical" evidence="11">
    <location>
        <begin position="921"/>
        <end position="942"/>
    </location>
</feature>
<dbReference type="InterPro" id="IPR023838">
    <property type="entry name" value="T7SS_EsaA"/>
</dbReference>
<evidence type="ECO:0000256" key="2">
    <source>
        <dbReference type="ARBA" id="ARBA00008338"/>
    </source>
</evidence>
<feature type="compositionally biased region" description="Low complexity" evidence="10">
    <location>
        <begin position="575"/>
        <end position="594"/>
    </location>
</feature>
<feature type="transmembrane region" description="Helical" evidence="11">
    <location>
        <begin position="996"/>
        <end position="1019"/>
    </location>
</feature>
<comment type="subunit">
    <text evidence="9">Homodimer. Interacts with EssB.</text>
</comment>
<dbReference type="GO" id="GO:0005886">
    <property type="term" value="C:plasma membrane"/>
    <property type="evidence" value="ECO:0007669"/>
    <property type="project" value="UniProtKB-SubCell"/>
</dbReference>
<dbReference type="Proteomes" id="UP000541955">
    <property type="component" value="Unassembled WGS sequence"/>
</dbReference>
<protein>
    <recommendedName>
        <fullName evidence="3">Type VII secretion system accessory factor EsaA</fullName>
    </recommendedName>
</protein>
<evidence type="ECO:0000256" key="12">
    <source>
        <dbReference type="SAM" id="SignalP"/>
    </source>
</evidence>
<dbReference type="RefSeq" id="WP_185428789.1">
    <property type="nucleotide sequence ID" value="NZ_JAARRW010000002.1"/>
</dbReference>
<organism evidence="13 14">
    <name type="scientific">Listeria booriae</name>
    <dbReference type="NCBI Taxonomy" id="1552123"/>
    <lineage>
        <taxon>Bacteria</taxon>
        <taxon>Bacillati</taxon>
        <taxon>Bacillota</taxon>
        <taxon>Bacilli</taxon>
        <taxon>Bacillales</taxon>
        <taxon>Listeriaceae</taxon>
        <taxon>Listeria</taxon>
    </lineage>
</organism>
<evidence type="ECO:0000256" key="7">
    <source>
        <dbReference type="ARBA" id="ARBA00023026"/>
    </source>
</evidence>
<evidence type="ECO:0000256" key="3">
    <source>
        <dbReference type="ARBA" id="ARBA00020819"/>
    </source>
</evidence>
<keyword evidence="12" id="KW-0732">Signal</keyword>
<comment type="subcellular location">
    <subcellularLocation>
        <location evidence="1">Cell membrane</location>
        <topology evidence="1">Multi-pass membrane protein</topology>
    </subcellularLocation>
</comment>
<feature type="chain" id="PRO_5031506633" description="Type VII secretion system accessory factor EsaA" evidence="12">
    <location>
        <begin position="26"/>
        <end position="1116"/>
    </location>
</feature>
<gene>
    <name evidence="13" type="primary">esaA</name>
    <name evidence="13" type="ORF">HB902_05140</name>
</gene>
<dbReference type="PANTHER" id="PTHR43077:SF10">
    <property type="entry name" value="TRANSPORT PERMEASE PROTEIN"/>
    <property type="match status" value="1"/>
</dbReference>
<evidence type="ECO:0000256" key="9">
    <source>
        <dbReference type="ARBA" id="ARBA00046722"/>
    </source>
</evidence>
<feature type="transmembrane region" description="Helical" evidence="11">
    <location>
        <begin position="1080"/>
        <end position="1101"/>
    </location>
</feature>
<evidence type="ECO:0000256" key="10">
    <source>
        <dbReference type="SAM" id="MobiDB-lite"/>
    </source>
</evidence>
<keyword evidence="7" id="KW-0843">Virulence</keyword>
<evidence type="ECO:0000256" key="5">
    <source>
        <dbReference type="ARBA" id="ARBA00022692"/>
    </source>
</evidence>
<keyword evidence="5 11" id="KW-0812">Transmembrane</keyword>
<accession>A0A7X0XI42</accession>
<evidence type="ECO:0000256" key="1">
    <source>
        <dbReference type="ARBA" id="ARBA00004651"/>
    </source>
</evidence>
<feature type="region of interest" description="Disordered" evidence="10">
    <location>
        <begin position="575"/>
        <end position="619"/>
    </location>
</feature>
<sequence length="1116" mass="124144">MKKIKWSVLVFFVLALLLSAGTSFLALEQNATKKETEGTIKKLSIALVDNDSGTVVNGRDINFGEALTTKVLKENDQEWQTAPANFARNGLKSGTYDLMITIPQNFSEKTMSMDSENPEKATIEYQISKTGNKDAEAEAERVALEKVNELNERVIEVYFGTILNSLQTAQDSIQKLVAKEETYGSIYNDHVNAPLSQYTQQFKTVQDYTGTSKDSFRSLQDILKGFGTGLADGTKTNETYFQSLEKLAKNQETNALVTKSFAEKMTQNDQAMSTGDVSEQLANLKSSNDAIYAQFQKMEENKTMAVQVDNVQKYLDTINEQVAMINDEVTTKMGDGLTENVRTDLQNYISGQDSGNPKTISLNDLADSKLHDRFNDAIWRAMQQLSNHDKRVFEKAIEDGAYDAGTYLNVLKLAEKYASENNKDWDYSISAKLPRDKEVDDAMAAYMTEKLDEIKAISSSVSGYYRYPITTEVQIEPSKGTQRLYFAVPRDFYIFEGIDAVKISSDAHSDTIADISYDADKELWYIDVKPEVTAETESAFTATLAIDLYMKQETLTSSFIQQPIAIDLYKEITTPSEPVTPEEPTNPDEPTIPGEGEEEGEGGEEPVTPVVPDPPTVETSRIGIDTQYMLKPEEVEQKRQEVLSNLQSTVKSTADDTAKFVAPYYRLAELFRVYYGINASNETLDLDGKRLTELATANSYYTQFNNDRIAAIVSAITDSVTRFIQRDLTIFKQQVDESQTRVATTKENANVLTERLNETTAQAATMNQSVAKMLENVEAWRKASLELLDKGGVVVTNTGDEKTATLALGSEFQTLLTQSKSLADASTSNLNSADNVYKTFDAIDQQAKNIQNSGLGIVTQAQRLSTSMSDKLGQDQTFAGNFADVMKNSRVGDRPNEDLYNFLSNPVTKVKGDTIAAGDTFTPYLIVLVCFIVALFTGYVIAAQERKRRQEDDFEEEMALAYQNTPITLLTVGIGLIEGAIIGAISAYFLDLHNVLFVSWMGIIVLIMLVFVTIATYLLRQLRMIGMFLLLVILAMYLFLTEAVGLKIDKDSILATVRSMSPLQYVENLLNSFASRADDWLILMYSLIGAAVIGIAVNLFVWHRNKQAEGDDDDDA</sequence>
<comment type="similarity">
    <text evidence="2">Belongs to the EsaA family.</text>
</comment>
<evidence type="ECO:0000256" key="11">
    <source>
        <dbReference type="SAM" id="Phobius"/>
    </source>
</evidence>
<dbReference type="EMBL" id="JAARRW010000002">
    <property type="protein sequence ID" value="MBC1561445.1"/>
    <property type="molecule type" value="Genomic_DNA"/>
</dbReference>
<evidence type="ECO:0000313" key="14">
    <source>
        <dbReference type="Proteomes" id="UP000541955"/>
    </source>
</evidence>
<feature type="transmembrane region" description="Helical" evidence="11">
    <location>
        <begin position="967"/>
        <end position="990"/>
    </location>
</feature>
<feature type="transmembrane region" description="Helical" evidence="11">
    <location>
        <begin position="1026"/>
        <end position="1046"/>
    </location>
</feature>
<keyword evidence="8 11" id="KW-0472">Membrane</keyword>